<gene>
    <name evidence="6" type="ORF">DYB31_009787</name>
</gene>
<evidence type="ECO:0000259" key="4">
    <source>
        <dbReference type="Pfam" id="PF06244"/>
    </source>
</evidence>
<accession>A0A397FZU1</accession>
<keyword evidence="2" id="KW-0175">Coiled coil</keyword>
<dbReference type="InterPro" id="IPR054414">
    <property type="entry name" value="Ccdc124/Oxs1_C"/>
</dbReference>
<protein>
    <submittedName>
        <fullName evidence="6">Uncharacterized protein</fullName>
    </submittedName>
</protein>
<evidence type="ECO:0000259" key="5">
    <source>
        <dbReference type="Pfam" id="PF22048"/>
    </source>
</evidence>
<evidence type="ECO:0000256" key="3">
    <source>
        <dbReference type="SAM" id="MobiDB-lite"/>
    </source>
</evidence>
<evidence type="ECO:0000313" key="6">
    <source>
        <dbReference type="EMBL" id="RHZ40034.1"/>
    </source>
</evidence>
<feature type="compositionally biased region" description="Basic and acidic residues" evidence="3">
    <location>
        <begin position="49"/>
        <end position="75"/>
    </location>
</feature>
<dbReference type="PANTHER" id="PTHR21680">
    <property type="entry name" value="COILED-COIL DOMAIN-CONTAINING PROTEIN 124"/>
    <property type="match status" value="1"/>
</dbReference>
<dbReference type="GO" id="GO:0006366">
    <property type="term" value="P:transcription by RNA polymerase II"/>
    <property type="evidence" value="ECO:0007669"/>
    <property type="project" value="TreeGrafter"/>
</dbReference>
<evidence type="ECO:0000256" key="2">
    <source>
        <dbReference type="ARBA" id="ARBA00023054"/>
    </source>
</evidence>
<feature type="compositionally biased region" description="Low complexity" evidence="3">
    <location>
        <begin position="14"/>
        <end position="23"/>
    </location>
</feature>
<evidence type="ECO:0000313" key="7">
    <source>
        <dbReference type="Proteomes" id="UP000266196"/>
    </source>
</evidence>
<proteinExistence type="inferred from homology"/>
<dbReference type="InterPro" id="IPR010422">
    <property type="entry name" value="Ccdc124/Oxs1"/>
</dbReference>
<dbReference type="PANTHER" id="PTHR21680:SF0">
    <property type="entry name" value="COILED-COIL DOMAIN-CONTAINING PROTEIN 124"/>
    <property type="match status" value="1"/>
</dbReference>
<name>A0A397FZU1_APHAT</name>
<feature type="domain" description="LSO1/LSO2" evidence="5">
    <location>
        <begin position="10"/>
        <end position="79"/>
    </location>
</feature>
<feature type="compositionally biased region" description="Polar residues" evidence="3">
    <location>
        <begin position="1"/>
        <end position="11"/>
    </location>
</feature>
<dbReference type="VEuPathDB" id="FungiDB:H257_05919"/>
<dbReference type="Pfam" id="PF22048">
    <property type="entry name" value="LSO1_2-like"/>
    <property type="match status" value="1"/>
</dbReference>
<dbReference type="InterPro" id="IPR054413">
    <property type="entry name" value="LSO1/2"/>
</dbReference>
<dbReference type="EMBL" id="QUTE01003175">
    <property type="protein sequence ID" value="RHZ40034.1"/>
    <property type="molecule type" value="Genomic_DNA"/>
</dbReference>
<comment type="similarity">
    <text evidence="1">Belongs to the CCDC124 family.</text>
</comment>
<feature type="region of interest" description="Disordered" evidence="3">
    <location>
        <begin position="1"/>
        <end position="132"/>
    </location>
</feature>
<evidence type="ECO:0000256" key="1">
    <source>
        <dbReference type="ARBA" id="ARBA00008296"/>
    </source>
</evidence>
<reference evidence="6 7" key="1">
    <citation type="submission" date="2018-08" db="EMBL/GenBank/DDBJ databases">
        <title>Aphanomyces genome sequencing and annotation.</title>
        <authorList>
            <person name="Minardi D."/>
            <person name="Oidtmann B."/>
            <person name="Van Der Giezen M."/>
            <person name="Studholme D.J."/>
        </authorList>
    </citation>
    <scope>NUCLEOTIDE SEQUENCE [LARGE SCALE GENOMIC DNA]</scope>
    <source>
        <strain evidence="6 7">197901</strain>
    </source>
</reference>
<dbReference type="AlphaFoldDB" id="A0A397FZU1"/>
<organism evidence="6 7">
    <name type="scientific">Aphanomyces astaci</name>
    <name type="common">Crayfish plague agent</name>
    <dbReference type="NCBI Taxonomy" id="112090"/>
    <lineage>
        <taxon>Eukaryota</taxon>
        <taxon>Sar</taxon>
        <taxon>Stramenopiles</taxon>
        <taxon>Oomycota</taxon>
        <taxon>Saprolegniomycetes</taxon>
        <taxon>Saprolegniales</taxon>
        <taxon>Verrucalvaceae</taxon>
        <taxon>Aphanomyces</taxon>
    </lineage>
</organism>
<dbReference type="GO" id="GO:0003713">
    <property type="term" value="F:transcription coactivator activity"/>
    <property type="evidence" value="ECO:0007669"/>
    <property type="project" value="TreeGrafter"/>
</dbReference>
<dbReference type="Proteomes" id="UP000266196">
    <property type="component" value="Unassembled WGS sequence"/>
</dbReference>
<sequence>MGPKKGNTNTKVEAANQRKAAQAADKKSKKSAQEEANAAADWAQGADGRSAKRAQEEELKRQQADAKKAELKRLQEEEEAAMSGIKAKAKSKAQKDIDKPWEAALAPVAKKSNKGSRAPPPAPKVVAAPAPARPASRNDIVFDERSDDDLFQNRNRLQTDALEGLFGHGLSIQVVLTMGTVATTIEGALDMLGVNDKDPERHPERRMKAAYKAFEEVTMVQLREDFPGLKLSQYKQRLSDLVRSSIV</sequence>
<comment type="caution">
    <text evidence="6">The sequence shown here is derived from an EMBL/GenBank/DDBJ whole genome shotgun (WGS) entry which is preliminary data.</text>
</comment>
<dbReference type="GO" id="GO:0005634">
    <property type="term" value="C:nucleus"/>
    <property type="evidence" value="ECO:0007669"/>
    <property type="project" value="TreeGrafter"/>
</dbReference>
<feature type="domain" description="Coiled-coil" evidence="4">
    <location>
        <begin position="179"/>
        <end position="239"/>
    </location>
</feature>
<feature type="compositionally biased region" description="Low complexity" evidence="3">
    <location>
        <begin position="34"/>
        <end position="48"/>
    </location>
</feature>
<dbReference type="Pfam" id="PF06244">
    <property type="entry name" value="Ccdc124"/>
    <property type="match status" value="1"/>
</dbReference>